<dbReference type="GO" id="GO:0140098">
    <property type="term" value="F:catalytic activity, acting on RNA"/>
    <property type="evidence" value="ECO:0007669"/>
    <property type="project" value="UniProtKB-ARBA"/>
</dbReference>
<dbReference type="InterPro" id="IPR006145">
    <property type="entry name" value="PsdUridine_synth_RsuA/RluA"/>
</dbReference>
<dbReference type="Gene3D" id="3.30.2350.10">
    <property type="entry name" value="Pseudouridine synthase"/>
    <property type="match status" value="1"/>
</dbReference>
<dbReference type="KEGG" id="lcic:INQ41_07510"/>
<reference evidence="2 3" key="1">
    <citation type="submission" date="2020-10" db="EMBL/GenBank/DDBJ databases">
        <title>complete genome sequencing of Lysobacter sp. H21R20.</title>
        <authorList>
            <person name="Bae J.-W."/>
            <person name="Lee S.-Y."/>
        </authorList>
    </citation>
    <scope>NUCLEOTIDE SEQUENCE [LARGE SCALE GENOMIC DNA]</scope>
    <source>
        <strain evidence="2 3">H21R20</strain>
    </source>
</reference>
<keyword evidence="3" id="KW-1185">Reference proteome</keyword>
<sequence length="303" mass="33648">MKPRPAPIDGVPASRVQLPGGTWPSAFDAMCARFPRIDKATWRSRFARGRVLDGAGLPLAAHASVTAGMTLYYYREVAEEPAIPFTEQVLHADADLLVVDKPHFLPVMPAGAYVRESLLFRLQQTLKNADIVPLHRIDRGTAGLVMFSVNPATRDAYQALFRDRAIRKSYEALAPALPDTRFPLVHRSRLQRGEPFFRMHEAAGEANSESRIDVLDRDGDVWRYALEPVTGKKHQLRVHMAALGAPIINDPFYPDLQEQSADKHALPLKLLARSLAFMDPLSGDAREFRSALALELPEPISAA</sequence>
<dbReference type="GO" id="GO:0000455">
    <property type="term" value="P:enzyme-directed rRNA pseudouridine synthesis"/>
    <property type="evidence" value="ECO:0007669"/>
    <property type="project" value="TreeGrafter"/>
</dbReference>
<accession>A0A7S6UE15</accession>
<dbReference type="Pfam" id="PF00849">
    <property type="entry name" value="PseudoU_synth_2"/>
    <property type="match status" value="1"/>
</dbReference>
<proteinExistence type="predicted"/>
<dbReference type="PROSITE" id="PS01129">
    <property type="entry name" value="PSI_RLU"/>
    <property type="match status" value="1"/>
</dbReference>
<dbReference type="GO" id="GO:0003723">
    <property type="term" value="F:RNA binding"/>
    <property type="evidence" value="ECO:0007669"/>
    <property type="project" value="InterPro"/>
</dbReference>
<feature type="domain" description="Pseudouridine synthase RsuA/RluA-like" evidence="1">
    <location>
        <begin position="95"/>
        <end position="242"/>
    </location>
</feature>
<evidence type="ECO:0000313" key="2">
    <source>
        <dbReference type="EMBL" id="QOW18563.1"/>
    </source>
</evidence>
<dbReference type="InterPro" id="IPR006224">
    <property type="entry name" value="PsdUridine_synth_RluA-like_CS"/>
</dbReference>
<dbReference type="PANTHER" id="PTHR21600:SF84">
    <property type="entry name" value="PSEUDOURIDINE SYNTHASE RSUA_RLUA-LIKE DOMAIN-CONTAINING PROTEIN"/>
    <property type="match status" value="1"/>
</dbReference>
<protein>
    <submittedName>
        <fullName evidence="2">Pseudouridine synthase</fullName>
    </submittedName>
</protein>
<evidence type="ECO:0000259" key="1">
    <source>
        <dbReference type="Pfam" id="PF00849"/>
    </source>
</evidence>
<dbReference type="InterPro" id="IPR020103">
    <property type="entry name" value="PsdUridine_synth_cat_dom_sf"/>
</dbReference>
<dbReference type="SUPFAM" id="SSF55120">
    <property type="entry name" value="Pseudouridine synthase"/>
    <property type="match status" value="1"/>
</dbReference>
<dbReference type="RefSeq" id="WP_193983272.1">
    <property type="nucleotide sequence ID" value="NZ_CP063656.1"/>
</dbReference>
<dbReference type="PANTHER" id="PTHR21600">
    <property type="entry name" value="MITOCHONDRIAL RNA PSEUDOURIDINE SYNTHASE"/>
    <property type="match status" value="1"/>
</dbReference>
<dbReference type="EMBL" id="CP063656">
    <property type="protein sequence ID" value="QOW18563.1"/>
    <property type="molecule type" value="Genomic_DNA"/>
</dbReference>
<dbReference type="InterPro" id="IPR050188">
    <property type="entry name" value="RluA_PseudoU_synthase"/>
</dbReference>
<name>A0A7S6UE15_9GAMM</name>
<organism evidence="2 3">
    <name type="scientific">Novilysobacter ciconiae</name>
    <dbReference type="NCBI Taxonomy" id="2781022"/>
    <lineage>
        <taxon>Bacteria</taxon>
        <taxon>Pseudomonadati</taxon>
        <taxon>Pseudomonadota</taxon>
        <taxon>Gammaproteobacteria</taxon>
        <taxon>Lysobacterales</taxon>
        <taxon>Lysobacteraceae</taxon>
        <taxon>Novilysobacter</taxon>
    </lineage>
</organism>
<evidence type="ECO:0000313" key="3">
    <source>
        <dbReference type="Proteomes" id="UP000594059"/>
    </source>
</evidence>
<dbReference type="GO" id="GO:0009982">
    <property type="term" value="F:pseudouridine synthase activity"/>
    <property type="evidence" value="ECO:0007669"/>
    <property type="project" value="InterPro"/>
</dbReference>
<dbReference type="Proteomes" id="UP000594059">
    <property type="component" value="Chromosome"/>
</dbReference>
<gene>
    <name evidence="2" type="ORF">INQ41_07510</name>
</gene>
<dbReference type="AlphaFoldDB" id="A0A7S6UE15"/>